<dbReference type="PANTHER" id="PTHR43531:SF14">
    <property type="entry name" value="METHYL-ACCEPTING CHEMOTAXIS PROTEIN I-RELATED"/>
    <property type="match status" value="1"/>
</dbReference>
<feature type="domain" description="HAMP" evidence="7">
    <location>
        <begin position="337"/>
        <end position="389"/>
    </location>
</feature>
<dbReference type="SUPFAM" id="SSF58104">
    <property type="entry name" value="Methyl-accepting chemotaxis protein (MCP) signaling domain"/>
    <property type="match status" value="1"/>
</dbReference>
<keyword evidence="5" id="KW-1133">Transmembrane helix</keyword>
<evidence type="ECO:0000256" key="5">
    <source>
        <dbReference type="SAM" id="Phobius"/>
    </source>
</evidence>
<sequence>MQLLDRLRLSHKFLILGGIALVMMALPAGLYLHGRIGQMQALSAQARTMPALQQLGQAVRLAQTHRGLSAALLGGDTQLAARRPAVRDALDEALQAAAARLDGVAPGQAAEFARLRQDWQALQQGVAERAIAPAQSLARHTQLVARLLAFSDQLLHASGLSTSDRRDTQALIQATLQQLPMLGEQLGQMRAMGTGALARGELPPESRGQMRALRARADEFDAASQASLQRATQYAPGLAAALGEPLAAEKARVAEALRLVDDGLLEAASLQLPAARYFDTLTASIEAVNALGGQATDALLAVVQDQAAAARRALGLVVGMLVALLLLAVALAGVFVRSITRPLGQAVDLARAVAGGDLSGADRPHGSNEVGQLIAAQQQMRAQLRPIVAQVRHGSEGVALASGEIAQGNHDLSGRTEAQASALEETAASMEQLSATVQHNAEAAREASALAEHTRDMVRQGGASVEQVVDTMRSVHEAQQQMADIIQVIDGIAFQTNLLALNAAVEAARAGEQGRGFAVVAGEVRSLAGRSGEAAKQIRTLIEASRTRVDQGNQQAAAAGQTMAEVVHSIQRLSALVGQISTASQEQANGVAQVGEAVAALDQTTQQNAALVEQMAAAADGLSSQAQGLVQAVAVFRTAGGNAAAYRPAALSLTY</sequence>
<dbReference type="Gene3D" id="1.10.287.950">
    <property type="entry name" value="Methyl-accepting chemotaxis protein"/>
    <property type="match status" value="1"/>
</dbReference>
<keyword evidence="5" id="KW-0472">Membrane</keyword>
<keyword evidence="4" id="KW-0807">Transducer</keyword>
<dbReference type="InterPro" id="IPR051310">
    <property type="entry name" value="MCP_chemotaxis"/>
</dbReference>
<dbReference type="Pfam" id="PF08376">
    <property type="entry name" value="NIT"/>
    <property type="match status" value="1"/>
</dbReference>
<dbReference type="SMART" id="SM00283">
    <property type="entry name" value="MA"/>
    <property type="match status" value="1"/>
</dbReference>
<feature type="domain" description="Methyl-accepting transducer" evidence="6">
    <location>
        <begin position="394"/>
        <end position="623"/>
    </location>
</feature>
<feature type="transmembrane region" description="Helical" evidence="5">
    <location>
        <begin position="313"/>
        <end position="336"/>
    </location>
</feature>
<dbReference type="eggNOG" id="COG0840">
    <property type="taxonomic scope" value="Bacteria"/>
</dbReference>
<dbReference type="PANTHER" id="PTHR43531">
    <property type="entry name" value="PROTEIN ICFG"/>
    <property type="match status" value="1"/>
</dbReference>
<keyword evidence="5" id="KW-0812">Transmembrane</keyword>
<dbReference type="EMBL" id="CP002657">
    <property type="protein sequence ID" value="AEB86925.1"/>
    <property type="molecule type" value="Genomic_DNA"/>
</dbReference>
<evidence type="ECO:0000259" key="6">
    <source>
        <dbReference type="PROSITE" id="PS50111"/>
    </source>
</evidence>
<dbReference type="HOGENOM" id="CLU_000445_107_22_4"/>
<evidence type="ECO:0000256" key="3">
    <source>
        <dbReference type="ARBA" id="ARBA00029447"/>
    </source>
</evidence>
<dbReference type="InterPro" id="IPR013587">
    <property type="entry name" value="Nitrate/nitrite_sensing"/>
</dbReference>
<dbReference type="RefSeq" id="WP_013723262.1">
    <property type="nucleotide sequence ID" value="NC_015422.1"/>
</dbReference>
<reference evidence="8 9" key="1">
    <citation type="journal article" date="2011" name="J. Bacteriol.">
        <title>Genome Sequences of Alicycliphilus denitrificans Strains BC and K601T.</title>
        <authorList>
            <person name="Oosterkamp M.J."/>
            <person name="Veuskens T."/>
            <person name="Plugge C.M."/>
            <person name="Langenhoff A.A."/>
            <person name="Gerritse J."/>
            <person name="van Berkel W.J."/>
            <person name="Pieper D.H."/>
            <person name="Junca H."/>
            <person name="Goodwin L.A."/>
            <person name="Daligault H.E."/>
            <person name="Bruce D.C."/>
            <person name="Detter J.C."/>
            <person name="Tapia R."/>
            <person name="Han C.S."/>
            <person name="Land M.L."/>
            <person name="Hauser L.J."/>
            <person name="Smidt H."/>
            <person name="Stams A.J."/>
        </authorList>
    </citation>
    <scope>NUCLEOTIDE SEQUENCE [LARGE SCALE GENOMIC DNA]</scope>
    <source>
        <strain evidence="9">DSM 14773 / CIP 107495 / K601</strain>
    </source>
</reference>
<dbReference type="KEGG" id="adk:Alide2_4623"/>
<organism evidence="8 9">
    <name type="scientific">Alicycliphilus denitrificans (strain DSM 14773 / CIP 107495 / K601)</name>
    <dbReference type="NCBI Taxonomy" id="596154"/>
    <lineage>
        <taxon>Bacteria</taxon>
        <taxon>Pseudomonadati</taxon>
        <taxon>Pseudomonadota</taxon>
        <taxon>Betaproteobacteria</taxon>
        <taxon>Burkholderiales</taxon>
        <taxon>Comamonadaceae</taxon>
        <taxon>Alicycliphilus</taxon>
    </lineage>
</organism>
<reference evidence="8 9" key="2">
    <citation type="submission" date="2011-04" db="EMBL/GenBank/DDBJ databases">
        <title>Complete sequence of chromosome of Alicycliphilus denitrificans K601.</title>
        <authorList>
            <consortium name="US DOE Joint Genome Institute"/>
            <person name="Lucas S."/>
            <person name="Han J."/>
            <person name="Lapidus A."/>
            <person name="Cheng J.-F."/>
            <person name="Goodwin L."/>
            <person name="Pitluck S."/>
            <person name="Peters L."/>
            <person name="Zeytun A."/>
            <person name="Detter J.C."/>
            <person name="Han C."/>
            <person name="Tapia R."/>
            <person name="Land M."/>
            <person name="Hauser L."/>
            <person name="Kyrpides N."/>
            <person name="Ivanova N."/>
            <person name="Mikhailova N."/>
            <person name="Pagani I."/>
            <person name="Oosterkamp M."/>
            <person name="Pieper D."/>
            <person name="van Berkel W."/>
            <person name="Langenhoff A."/>
            <person name="Smidt H."/>
            <person name="Stams A."/>
            <person name="Woyke T."/>
        </authorList>
    </citation>
    <scope>NUCLEOTIDE SEQUENCE [LARGE SCALE GENOMIC DNA]</scope>
    <source>
        <strain evidence="9">DSM 14773 / CIP 107495 / K601</strain>
    </source>
</reference>
<comment type="subcellular location">
    <subcellularLocation>
        <location evidence="1">Membrane</location>
    </subcellularLocation>
</comment>
<dbReference type="PROSITE" id="PS50111">
    <property type="entry name" value="CHEMOTAXIS_TRANSDUC_2"/>
    <property type="match status" value="1"/>
</dbReference>
<dbReference type="GO" id="GO:0005886">
    <property type="term" value="C:plasma membrane"/>
    <property type="evidence" value="ECO:0007669"/>
    <property type="project" value="TreeGrafter"/>
</dbReference>
<keyword evidence="2" id="KW-0488">Methylation</keyword>
<dbReference type="SMART" id="SM00304">
    <property type="entry name" value="HAMP"/>
    <property type="match status" value="1"/>
</dbReference>
<gene>
    <name evidence="8" type="ordered locus">Alide2_4623</name>
</gene>
<dbReference type="Proteomes" id="UP000007938">
    <property type="component" value="Chromosome"/>
</dbReference>
<dbReference type="InterPro" id="IPR004089">
    <property type="entry name" value="MCPsignal_dom"/>
</dbReference>
<dbReference type="InterPro" id="IPR003660">
    <property type="entry name" value="HAMP_dom"/>
</dbReference>
<dbReference type="Pfam" id="PF00672">
    <property type="entry name" value="HAMP"/>
    <property type="match status" value="1"/>
</dbReference>
<dbReference type="AlphaFoldDB" id="F4GAY7"/>
<dbReference type="STRING" id="596154.Alide2_4623"/>
<feature type="transmembrane region" description="Helical" evidence="5">
    <location>
        <begin position="13"/>
        <end position="32"/>
    </location>
</feature>
<comment type="similarity">
    <text evidence="3">Belongs to the methyl-accepting chemotaxis (MCP) protein family.</text>
</comment>
<dbReference type="OrthoDB" id="343520at2"/>
<evidence type="ECO:0000313" key="9">
    <source>
        <dbReference type="Proteomes" id="UP000007938"/>
    </source>
</evidence>
<dbReference type="GO" id="GO:0007165">
    <property type="term" value="P:signal transduction"/>
    <property type="evidence" value="ECO:0007669"/>
    <property type="project" value="UniProtKB-KW"/>
</dbReference>
<keyword evidence="9" id="KW-1185">Reference proteome</keyword>
<dbReference type="CDD" id="cd06225">
    <property type="entry name" value="HAMP"/>
    <property type="match status" value="1"/>
</dbReference>
<evidence type="ECO:0000313" key="8">
    <source>
        <dbReference type="EMBL" id="AEB86925.1"/>
    </source>
</evidence>
<dbReference type="GO" id="GO:0004888">
    <property type="term" value="F:transmembrane signaling receptor activity"/>
    <property type="evidence" value="ECO:0007669"/>
    <property type="project" value="TreeGrafter"/>
</dbReference>
<protein>
    <submittedName>
        <fullName evidence="8">Methyl-accepting chemotaxis sensory transducer</fullName>
    </submittedName>
</protein>
<evidence type="ECO:0000259" key="7">
    <source>
        <dbReference type="PROSITE" id="PS50885"/>
    </source>
</evidence>
<name>F4GAY7_ALIDK</name>
<evidence type="ECO:0000256" key="1">
    <source>
        <dbReference type="ARBA" id="ARBA00004370"/>
    </source>
</evidence>
<dbReference type="CDD" id="cd11386">
    <property type="entry name" value="MCP_signal"/>
    <property type="match status" value="1"/>
</dbReference>
<dbReference type="PROSITE" id="PS50885">
    <property type="entry name" value="HAMP"/>
    <property type="match status" value="1"/>
</dbReference>
<evidence type="ECO:0000256" key="2">
    <source>
        <dbReference type="ARBA" id="ARBA00022481"/>
    </source>
</evidence>
<dbReference type="GO" id="GO:0006935">
    <property type="term" value="P:chemotaxis"/>
    <property type="evidence" value="ECO:0007669"/>
    <property type="project" value="TreeGrafter"/>
</dbReference>
<accession>F4GAY7</accession>
<evidence type="ECO:0000256" key="4">
    <source>
        <dbReference type="PROSITE-ProRule" id="PRU00284"/>
    </source>
</evidence>
<proteinExistence type="inferred from homology"/>
<dbReference type="FunFam" id="1.10.287.950:FF:000001">
    <property type="entry name" value="Methyl-accepting chemotaxis sensory transducer"/>
    <property type="match status" value="1"/>
</dbReference>
<dbReference type="Pfam" id="PF00015">
    <property type="entry name" value="MCPsignal"/>
    <property type="match status" value="1"/>
</dbReference>